<dbReference type="Proteomes" id="UP000636891">
    <property type="component" value="Unassembled WGS sequence"/>
</dbReference>
<dbReference type="PANTHER" id="PTHR42663:SF6">
    <property type="entry name" value="HYDROLASE C777.06C-RELATED"/>
    <property type="match status" value="1"/>
</dbReference>
<gene>
    <name evidence="2" type="ORF">H8S08_09580</name>
</gene>
<proteinExistence type="predicted"/>
<evidence type="ECO:0000259" key="1">
    <source>
        <dbReference type="SMART" id="SM00849"/>
    </source>
</evidence>
<dbReference type="PROSITE" id="PS51257">
    <property type="entry name" value="PROKAR_LIPOPROTEIN"/>
    <property type="match status" value="1"/>
</dbReference>
<dbReference type="InterPro" id="IPR001279">
    <property type="entry name" value="Metallo-B-lactamas"/>
</dbReference>
<dbReference type="RefSeq" id="WP_153498401.1">
    <property type="nucleotide sequence ID" value="NZ_JACOOK010000005.1"/>
</dbReference>
<reference evidence="2 3" key="1">
    <citation type="submission" date="2020-08" db="EMBL/GenBank/DDBJ databases">
        <title>Genome public.</title>
        <authorList>
            <person name="Liu C."/>
            <person name="Sun Q."/>
        </authorList>
    </citation>
    <scope>NUCLEOTIDE SEQUENCE [LARGE SCALE GENOMIC DNA]</scope>
    <source>
        <strain evidence="2 3">New-7</strain>
    </source>
</reference>
<evidence type="ECO:0000313" key="2">
    <source>
        <dbReference type="EMBL" id="MBC5617262.1"/>
    </source>
</evidence>
<organism evidence="2 3">
    <name type="scientific">Alistipes hominis</name>
    <dbReference type="NCBI Taxonomy" id="2763015"/>
    <lineage>
        <taxon>Bacteria</taxon>
        <taxon>Pseudomonadati</taxon>
        <taxon>Bacteroidota</taxon>
        <taxon>Bacteroidia</taxon>
        <taxon>Bacteroidales</taxon>
        <taxon>Rikenellaceae</taxon>
        <taxon>Alistipes</taxon>
    </lineage>
</organism>
<sequence>MIRLTFLGTGTSQGVPVISCGCWVCRSDDSRDKRLRTSALVETGRTTLLIDAGPDFRQQMLRESVGKLDGILLTHEHKDHIAGLDDVRAFNYVTGKPVDIYAEERVQRRVKQDFDYAFSENPYPGVPEIRLHTILPDAPFRIGDAEIVPIRGIHYKLPVFGFRIGRLAYLTDMNRIDDRELKKIEGVDTLVINALRKEHHLSHFTLDEALHICYRVSPRAAYLTHISHQMGRHATEERALPEGVHFAYDGLTVEIPD</sequence>
<dbReference type="EMBL" id="JACOOK010000005">
    <property type="protein sequence ID" value="MBC5617262.1"/>
    <property type="molecule type" value="Genomic_DNA"/>
</dbReference>
<feature type="domain" description="Metallo-beta-lactamase" evidence="1">
    <location>
        <begin position="35"/>
        <end position="225"/>
    </location>
</feature>
<dbReference type="Pfam" id="PF12706">
    <property type="entry name" value="Lactamase_B_2"/>
    <property type="match status" value="1"/>
</dbReference>
<dbReference type="CDD" id="cd16279">
    <property type="entry name" value="metallo-hydrolase-like_MBL-fold"/>
    <property type="match status" value="1"/>
</dbReference>
<comment type="caution">
    <text evidence="2">The sequence shown here is derived from an EMBL/GenBank/DDBJ whole genome shotgun (WGS) entry which is preliminary data.</text>
</comment>
<name>A0ABR7CNZ4_9BACT</name>
<evidence type="ECO:0000313" key="3">
    <source>
        <dbReference type="Proteomes" id="UP000636891"/>
    </source>
</evidence>
<dbReference type="SUPFAM" id="SSF56281">
    <property type="entry name" value="Metallo-hydrolase/oxidoreductase"/>
    <property type="match status" value="1"/>
</dbReference>
<accession>A0ABR7CNZ4</accession>
<dbReference type="PANTHER" id="PTHR42663">
    <property type="entry name" value="HYDROLASE C777.06C-RELATED-RELATED"/>
    <property type="match status" value="1"/>
</dbReference>
<dbReference type="SMART" id="SM00849">
    <property type="entry name" value="Lactamase_B"/>
    <property type="match status" value="1"/>
</dbReference>
<dbReference type="InterPro" id="IPR036866">
    <property type="entry name" value="RibonucZ/Hydroxyglut_hydro"/>
</dbReference>
<protein>
    <submittedName>
        <fullName evidence="2">MBL fold metallo-hydrolase</fullName>
    </submittedName>
</protein>
<dbReference type="Gene3D" id="3.60.15.10">
    <property type="entry name" value="Ribonuclease Z/Hydroxyacylglutathione hydrolase-like"/>
    <property type="match status" value="1"/>
</dbReference>
<keyword evidence="3" id="KW-1185">Reference proteome</keyword>